<accession>A0ABR8KTG4</accession>
<evidence type="ECO:0000256" key="1">
    <source>
        <dbReference type="SAM" id="MobiDB-lite"/>
    </source>
</evidence>
<proteinExistence type="predicted"/>
<evidence type="ECO:0000313" key="2">
    <source>
        <dbReference type="EMBL" id="MBD2842722.1"/>
    </source>
</evidence>
<feature type="region of interest" description="Disordered" evidence="1">
    <location>
        <begin position="117"/>
        <end position="141"/>
    </location>
</feature>
<feature type="region of interest" description="Disordered" evidence="1">
    <location>
        <begin position="566"/>
        <end position="607"/>
    </location>
</feature>
<feature type="compositionally biased region" description="Polar residues" evidence="1">
    <location>
        <begin position="742"/>
        <end position="755"/>
    </location>
</feature>
<gene>
    <name evidence="2" type="ORF">IB285_10680</name>
</gene>
<reference evidence="2 3" key="1">
    <citation type="submission" date="2020-09" db="EMBL/GenBank/DDBJ databases">
        <authorList>
            <person name="Yoon J.-W."/>
        </authorList>
    </citation>
    <scope>NUCLEOTIDE SEQUENCE [LARGE SCALE GENOMIC DNA]</scope>
    <source>
        <strain evidence="2 3">KMU-140</strain>
    </source>
</reference>
<name>A0ABR8KTG4_9SPHN</name>
<dbReference type="RefSeq" id="WP_190788163.1">
    <property type="nucleotide sequence ID" value="NZ_JACXLC010000001.1"/>
</dbReference>
<sequence>GRNNTDGETASPGWTLEIERFNLVSSSAGSGWIYSIVAGASPPTNFDFTIPAGAASYSVIVHHFRGADSVVAEATDNQSLDAPVDSPAVDAGSSQDLFVFTGMFGATGLPPSSSIPTGYADPYSADNNGAGPDYTNNAGGTQLSVNRTVTAQVEDPPNWSQGASRKNLYTFAVWDSGGGGGGPDPDPDLTDAIQIETFDVDASAGGQTHTLTNDVGDLANAFVRKITATDKATGRVGNTSNNAPRDAHCGIQLTGTDTLTFRKQGTVATKQVGEVWRYSGAAGGPNEFIVRGHLAVTLTGTSASVAVPGLVDRSKAVPFLTGLSTGVTSTSDYEVTTVACHIDSGGNLVVSRGRSGSETITVYVDVVEFTGSNWTIGYARSASHDSSIETCDLRSDSTGAGGSPVDISNWANATIIEASMEGDAGGETGLADVLAFVQPGANTTSITFSVTEGDGNARNDGTGYAYVLGNSEMGVTRTLDTNFAETNGTYGTTSFPAGAPTDRDLDKLALEWFATTSGTGTAHARGRLTGRITDAAGTIQHWVHRSGNNVRLSRGVIDLSALNPGSAGAGSETLTPESAAHGHSAAEPTLQPASSLSPSSSAHAQAAGQAGLSVSVSLAPSDASHGHAADDAAIDAQSSLLPDSAGHVQVVQQASLNAAAALSVIPVSHAHSADQTSLGVAGSLAIEDGDHAHEVISTALAAESVLLPGRTLHSHEADPISLASQSALAPDTSSHEHAAAASTLTVQGSISPSSSQHDHPIGSPELHPASLIAPAGASHAQATAQAALAPASALSPADVDHGHSADVTLLGVAGTLSISPGRHIHLASELVLGASNSIAPEAVASSHTSGVPALQSSSALSSQSVLSNHSADQSSLSVGGSLAPAAISHDQVASAPVLSALASLAVNDTAHSHTLDNASVAPLFNLSPTSVLHGASSSQCALNASSALSPSGLAHVHALAASALVSRSSLAPTDAYSAHFASSPIVKPPDALDPILFFEVQPENRFFNIIAQQREFVVGSDLSIFGVTAEEGFFNVGDELREFTIEKRNSG</sequence>
<feature type="compositionally biased region" description="Low complexity" evidence="1">
    <location>
        <begin position="590"/>
        <end position="607"/>
    </location>
</feature>
<evidence type="ECO:0000313" key="3">
    <source>
        <dbReference type="Proteomes" id="UP000635384"/>
    </source>
</evidence>
<comment type="caution">
    <text evidence="2">The sequence shown here is derived from an EMBL/GenBank/DDBJ whole genome shotgun (WGS) entry which is preliminary data.</text>
</comment>
<dbReference type="Proteomes" id="UP000635384">
    <property type="component" value="Unassembled WGS sequence"/>
</dbReference>
<organism evidence="2 3">
    <name type="scientific">Erythrobacter rubeus</name>
    <dbReference type="NCBI Taxonomy" id="2760803"/>
    <lineage>
        <taxon>Bacteria</taxon>
        <taxon>Pseudomonadati</taxon>
        <taxon>Pseudomonadota</taxon>
        <taxon>Alphaproteobacteria</taxon>
        <taxon>Sphingomonadales</taxon>
        <taxon>Erythrobacteraceae</taxon>
        <taxon>Erythrobacter/Porphyrobacter group</taxon>
        <taxon>Erythrobacter</taxon>
    </lineage>
</organism>
<dbReference type="EMBL" id="JACXLC010000001">
    <property type="protein sequence ID" value="MBD2842722.1"/>
    <property type="molecule type" value="Genomic_DNA"/>
</dbReference>
<feature type="non-terminal residue" evidence="2">
    <location>
        <position position="1"/>
    </location>
</feature>
<protein>
    <submittedName>
        <fullName evidence="2">Uncharacterized protein</fullName>
    </submittedName>
</protein>
<keyword evidence="3" id="KW-1185">Reference proteome</keyword>
<feature type="region of interest" description="Disordered" evidence="1">
    <location>
        <begin position="725"/>
        <end position="769"/>
    </location>
</feature>